<gene>
    <name evidence="3" type="ORF">K435DRAFT_972281</name>
</gene>
<reference evidence="3 4" key="1">
    <citation type="journal article" date="2019" name="Nat. Ecol. Evol.">
        <title>Megaphylogeny resolves global patterns of mushroom evolution.</title>
        <authorList>
            <person name="Varga T."/>
            <person name="Krizsan K."/>
            <person name="Foldi C."/>
            <person name="Dima B."/>
            <person name="Sanchez-Garcia M."/>
            <person name="Sanchez-Ramirez S."/>
            <person name="Szollosi G.J."/>
            <person name="Szarkandi J.G."/>
            <person name="Papp V."/>
            <person name="Albert L."/>
            <person name="Andreopoulos W."/>
            <person name="Angelini C."/>
            <person name="Antonin V."/>
            <person name="Barry K.W."/>
            <person name="Bougher N.L."/>
            <person name="Buchanan P."/>
            <person name="Buyck B."/>
            <person name="Bense V."/>
            <person name="Catcheside P."/>
            <person name="Chovatia M."/>
            <person name="Cooper J."/>
            <person name="Damon W."/>
            <person name="Desjardin D."/>
            <person name="Finy P."/>
            <person name="Geml J."/>
            <person name="Haridas S."/>
            <person name="Hughes K."/>
            <person name="Justo A."/>
            <person name="Karasinski D."/>
            <person name="Kautmanova I."/>
            <person name="Kiss B."/>
            <person name="Kocsube S."/>
            <person name="Kotiranta H."/>
            <person name="LaButti K.M."/>
            <person name="Lechner B.E."/>
            <person name="Liimatainen K."/>
            <person name="Lipzen A."/>
            <person name="Lukacs Z."/>
            <person name="Mihaltcheva S."/>
            <person name="Morgado L.N."/>
            <person name="Niskanen T."/>
            <person name="Noordeloos M.E."/>
            <person name="Ohm R.A."/>
            <person name="Ortiz-Santana B."/>
            <person name="Ovrebo C."/>
            <person name="Racz N."/>
            <person name="Riley R."/>
            <person name="Savchenko A."/>
            <person name="Shiryaev A."/>
            <person name="Soop K."/>
            <person name="Spirin V."/>
            <person name="Szebenyi C."/>
            <person name="Tomsovsky M."/>
            <person name="Tulloss R.E."/>
            <person name="Uehling J."/>
            <person name="Grigoriev I.V."/>
            <person name="Vagvolgyi C."/>
            <person name="Papp T."/>
            <person name="Martin F.M."/>
            <person name="Miettinen O."/>
            <person name="Hibbett D.S."/>
            <person name="Nagy L.G."/>
        </authorList>
    </citation>
    <scope>NUCLEOTIDE SEQUENCE [LARGE SCALE GENOMIC DNA]</scope>
    <source>
        <strain evidence="3 4">CBS 962.96</strain>
    </source>
</reference>
<feature type="compositionally biased region" description="Polar residues" evidence="1">
    <location>
        <begin position="352"/>
        <end position="365"/>
    </location>
</feature>
<dbReference type="EMBL" id="ML179792">
    <property type="protein sequence ID" value="THU81621.1"/>
    <property type="molecule type" value="Genomic_DNA"/>
</dbReference>
<feature type="non-terminal residue" evidence="3">
    <location>
        <position position="1"/>
    </location>
</feature>
<name>A0A4S8L077_DENBC</name>
<keyword evidence="2" id="KW-0472">Membrane</keyword>
<evidence type="ECO:0000256" key="2">
    <source>
        <dbReference type="SAM" id="Phobius"/>
    </source>
</evidence>
<keyword evidence="2" id="KW-0812">Transmembrane</keyword>
<feature type="transmembrane region" description="Helical" evidence="2">
    <location>
        <begin position="100"/>
        <end position="120"/>
    </location>
</feature>
<feature type="transmembrane region" description="Helical" evidence="2">
    <location>
        <begin position="132"/>
        <end position="155"/>
    </location>
</feature>
<accession>A0A4S8L077</accession>
<keyword evidence="2" id="KW-1133">Transmembrane helix</keyword>
<feature type="transmembrane region" description="Helical" evidence="2">
    <location>
        <begin position="26"/>
        <end position="48"/>
    </location>
</feature>
<feature type="transmembrane region" description="Helical" evidence="2">
    <location>
        <begin position="186"/>
        <end position="205"/>
    </location>
</feature>
<dbReference type="OrthoDB" id="2548432at2759"/>
<dbReference type="Proteomes" id="UP000297245">
    <property type="component" value="Unassembled WGS sequence"/>
</dbReference>
<feature type="region of interest" description="Disordered" evidence="1">
    <location>
        <begin position="350"/>
        <end position="377"/>
    </location>
</feature>
<protein>
    <submittedName>
        <fullName evidence="3">Uncharacterized protein</fullName>
    </submittedName>
</protein>
<sequence length="377" mass="41521">MSDTLQNLPPPPPPGLNYIEAIRPSLNFILVLTPLGAALVPLIFTLFYFSTPQTRRHPVFILNILACCCGICEAAINAALETKQILYPLEPVSKELLTAVIAFTIVSPLFIDSILLFRVLAFYPVSSTPRHVLFSILALPVLVKCGRFVAVVMYLHSFTNSSGKLPSVLLASQSTWPRNPYTMTEWTLQMIDNLYASSMFLYKLWQYQRPASNTVMIRSKNLLAHIRSLFLIALGNFVFPVIMNIATIVLIATDPSFINGTYILLSNNYVAILGIVFATIWTRKYNWNRGDGGSSSGTGKGFDPTLNPRSVFSTIRFVPAISTTHHTNDGATYISRDDSGQTQTLEMDVEMASSSDTDTGPSLSLATAPADPEKRIG</sequence>
<organism evidence="3 4">
    <name type="scientific">Dendrothele bispora (strain CBS 962.96)</name>
    <dbReference type="NCBI Taxonomy" id="1314807"/>
    <lineage>
        <taxon>Eukaryota</taxon>
        <taxon>Fungi</taxon>
        <taxon>Dikarya</taxon>
        <taxon>Basidiomycota</taxon>
        <taxon>Agaricomycotina</taxon>
        <taxon>Agaricomycetes</taxon>
        <taxon>Agaricomycetidae</taxon>
        <taxon>Agaricales</taxon>
        <taxon>Agaricales incertae sedis</taxon>
        <taxon>Dendrothele</taxon>
    </lineage>
</organism>
<feature type="transmembrane region" description="Helical" evidence="2">
    <location>
        <begin position="257"/>
        <end position="281"/>
    </location>
</feature>
<dbReference type="AlphaFoldDB" id="A0A4S8L077"/>
<keyword evidence="4" id="KW-1185">Reference proteome</keyword>
<evidence type="ECO:0000256" key="1">
    <source>
        <dbReference type="SAM" id="MobiDB-lite"/>
    </source>
</evidence>
<proteinExistence type="predicted"/>
<evidence type="ECO:0000313" key="4">
    <source>
        <dbReference type="Proteomes" id="UP000297245"/>
    </source>
</evidence>
<feature type="transmembrane region" description="Helical" evidence="2">
    <location>
        <begin position="60"/>
        <end position="80"/>
    </location>
</feature>
<feature type="transmembrane region" description="Helical" evidence="2">
    <location>
        <begin position="226"/>
        <end position="251"/>
    </location>
</feature>
<evidence type="ECO:0000313" key="3">
    <source>
        <dbReference type="EMBL" id="THU81621.1"/>
    </source>
</evidence>